<name>A0A3S5F2D1_SERRU</name>
<evidence type="ECO:0000313" key="3">
    <source>
        <dbReference type="Proteomes" id="UP000281904"/>
    </source>
</evidence>
<proteinExistence type="predicted"/>
<protein>
    <recommendedName>
        <fullName evidence="4">Organic solvent tolerance-like N-terminal domain-containing protein</fullName>
    </recommendedName>
</protein>
<dbReference type="AlphaFoldDB" id="A0A3S5F2D1"/>
<keyword evidence="1" id="KW-0732">Signal</keyword>
<feature type="signal peptide" evidence="1">
    <location>
        <begin position="1"/>
        <end position="22"/>
    </location>
</feature>
<evidence type="ECO:0000313" key="2">
    <source>
        <dbReference type="EMBL" id="VEI69856.1"/>
    </source>
</evidence>
<sequence length="109" mass="11713">MKNLFTLSVAAGALFFTVPVSAMEVSADTSKTVQEYSGNARIMFKPDEKFDIAADKTSKLNDITAFSGNVVVTFKGGTLKTDAITVKKQADGAALLEAKKFSLERTDIK</sequence>
<reference evidence="2 3" key="1">
    <citation type="submission" date="2018-12" db="EMBL/GenBank/DDBJ databases">
        <authorList>
            <consortium name="Pathogen Informatics"/>
        </authorList>
    </citation>
    <scope>NUCLEOTIDE SEQUENCE [LARGE SCALE GENOMIC DNA]</scope>
    <source>
        <strain evidence="2 3">NCTC10036</strain>
    </source>
</reference>
<dbReference type="Proteomes" id="UP000281904">
    <property type="component" value="Chromosome"/>
</dbReference>
<evidence type="ECO:0008006" key="4">
    <source>
        <dbReference type="Google" id="ProtNLM"/>
    </source>
</evidence>
<dbReference type="EMBL" id="LR134493">
    <property type="protein sequence ID" value="VEI69856.1"/>
    <property type="molecule type" value="Genomic_DNA"/>
</dbReference>
<organism evidence="2 3">
    <name type="scientific">Serratia rubidaea</name>
    <name type="common">Serratia marinorubra</name>
    <dbReference type="NCBI Taxonomy" id="61652"/>
    <lineage>
        <taxon>Bacteria</taxon>
        <taxon>Pseudomonadati</taxon>
        <taxon>Pseudomonadota</taxon>
        <taxon>Gammaproteobacteria</taxon>
        <taxon>Enterobacterales</taxon>
        <taxon>Yersiniaceae</taxon>
        <taxon>Serratia</taxon>
    </lineage>
</organism>
<evidence type="ECO:0000256" key="1">
    <source>
        <dbReference type="SAM" id="SignalP"/>
    </source>
</evidence>
<feature type="chain" id="PRO_5018646880" description="Organic solvent tolerance-like N-terminal domain-containing protein" evidence="1">
    <location>
        <begin position="23"/>
        <end position="109"/>
    </location>
</feature>
<accession>A0A3S5F2D1</accession>
<gene>
    <name evidence="2" type="ORF">NCTC10036_03804</name>
</gene>
<dbReference type="RefSeq" id="WP_061323621.1">
    <property type="nucleotide sequence ID" value="NZ_CP014474.1"/>
</dbReference>